<dbReference type="GO" id="GO:0098797">
    <property type="term" value="C:plasma membrane protein complex"/>
    <property type="evidence" value="ECO:0007669"/>
    <property type="project" value="TreeGrafter"/>
</dbReference>
<evidence type="ECO:0000313" key="13">
    <source>
        <dbReference type="Proteomes" id="UP000248882"/>
    </source>
</evidence>
<dbReference type="PROSITE" id="PS52015">
    <property type="entry name" value="TONB_CTD"/>
    <property type="match status" value="1"/>
</dbReference>
<keyword evidence="5" id="KW-0997">Cell inner membrane</keyword>
<name>A0A2W7QJU0_9BACT</name>
<gene>
    <name evidence="12" type="ORF">LV85_03925</name>
</gene>
<evidence type="ECO:0000256" key="1">
    <source>
        <dbReference type="ARBA" id="ARBA00004383"/>
    </source>
</evidence>
<dbReference type="NCBIfam" id="TIGR01352">
    <property type="entry name" value="tonB_Cterm"/>
    <property type="match status" value="1"/>
</dbReference>
<feature type="chain" id="PRO_5015921514" evidence="10">
    <location>
        <begin position="23"/>
        <end position="141"/>
    </location>
</feature>
<dbReference type="PANTHER" id="PTHR33446">
    <property type="entry name" value="PROTEIN TONB-RELATED"/>
    <property type="match status" value="1"/>
</dbReference>
<dbReference type="PRINTS" id="PR01374">
    <property type="entry name" value="TONBPROTEIN"/>
</dbReference>
<dbReference type="Pfam" id="PF03544">
    <property type="entry name" value="TonB_C"/>
    <property type="match status" value="1"/>
</dbReference>
<dbReference type="Gene3D" id="3.30.1150.10">
    <property type="match status" value="1"/>
</dbReference>
<protein>
    <submittedName>
        <fullName evidence="12">Protein TonB</fullName>
    </submittedName>
</protein>
<dbReference type="Proteomes" id="UP000248882">
    <property type="component" value="Unassembled WGS sequence"/>
</dbReference>
<keyword evidence="13" id="KW-1185">Reference proteome</keyword>
<evidence type="ECO:0000256" key="9">
    <source>
        <dbReference type="ARBA" id="ARBA00023136"/>
    </source>
</evidence>
<proteinExistence type="inferred from homology"/>
<dbReference type="AlphaFoldDB" id="A0A2W7QJU0"/>
<dbReference type="PANTHER" id="PTHR33446:SF2">
    <property type="entry name" value="PROTEIN TONB"/>
    <property type="match status" value="1"/>
</dbReference>
<dbReference type="GO" id="GO:0031992">
    <property type="term" value="F:energy transducer activity"/>
    <property type="evidence" value="ECO:0007669"/>
    <property type="project" value="InterPro"/>
</dbReference>
<accession>A0A2W7QJU0</accession>
<evidence type="ECO:0000256" key="5">
    <source>
        <dbReference type="ARBA" id="ARBA00022519"/>
    </source>
</evidence>
<dbReference type="InterPro" id="IPR006260">
    <property type="entry name" value="TonB/TolA_C"/>
</dbReference>
<organism evidence="12 13">
    <name type="scientific">Algoriphagus chordae</name>
    <dbReference type="NCBI Taxonomy" id="237019"/>
    <lineage>
        <taxon>Bacteria</taxon>
        <taxon>Pseudomonadati</taxon>
        <taxon>Bacteroidota</taxon>
        <taxon>Cytophagia</taxon>
        <taxon>Cytophagales</taxon>
        <taxon>Cyclobacteriaceae</taxon>
        <taxon>Algoriphagus</taxon>
    </lineage>
</organism>
<evidence type="ECO:0000313" key="12">
    <source>
        <dbReference type="EMBL" id="PZX47576.1"/>
    </source>
</evidence>
<evidence type="ECO:0000256" key="2">
    <source>
        <dbReference type="ARBA" id="ARBA00006555"/>
    </source>
</evidence>
<reference evidence="12 13" key="1">
    <citation type="submission" date="2018-06" db="EMBL/GenBank/DDBJ databases">
        <title>Genomic Encyclopedia of Archaeal and Bacterial Type Strains, Phase II (KMG-II): from individual species to whole genera.</title>
        <authorList>
            <person name="Goeker M."/>
        </authorList>
    </citation>
    <scope>NUCLEOTIDE SEQUENCE [LARGE SCALE GENOMIC DNA]</scope>
    <source>
        <strain evidence="12 13">DSM 19830</strain>
    </source>
</reference>
<keyword evidence="6" id="KW-0812">Transmembrane</keyword>
<sequence length="141" mass="15612">MKTLSAILVMIIVCSTVAPSIAQNQIAYLHSASPRNERIIKPVSAAPSYAGGYDALCEYLNKNLHYPYLAKVRGIEGRVVVEFVINESGNIEDIKLVESLSGSLDEEALRLVRKMPRWIPASHNGIAKSVRYQLPIQFSID</sequence>
<dbReference type="GO" id="GO:0055085">
    <property type="term" value="P:transmembrane transport"/>
    <property type="evidence" value="ECO:0007669"/>
    <property type="project" value="InterPro"/>
</dbReference>
<evidence type="ECO:0000256" key="3">
    <source>
        <dbReference type="ARBA" id="ARBA00022448"/>
    </source>
</evidence>
<dbReference type="GO" id="GO:0015031">
    <property type="term" value="P:protein transport"/>
    <property type="evidence" value="ECO:0007669"/>
    <property type="project" value="UniProtKB-KW"/>
</dbReference>
<dbReference type="InterPro" id="IPR037682">
    <property type="entry name" value="TonB_C"/>
</dbReference>
<dbReference type="RefSeq" id="WP_111322601.1">
    <property type="nucleotide sequence ID" value="NZ_QKZT01000024.1"/>
</dbReference>
<evidence type="ECO:0000256" key="4">
    <source>
        <dbReference type="ARBA" id="ARBA00022475"/>
    </source>
</evidence>
<evidence type="ECO:0000256" key="6">
    <source>
        <dbReference type="ARBA" id="ARBA00022692"/>
    </source>
</evidence>
<keyword evidence="7" id="KW-0653">Protein transport</keyword>
<keyword evidence="3" id="KW-0813">Transport</keyword>
<dbReference type="SUPFAM" id="SSF74653">
    <property type="entry name" value="TolA/TonB C-terminal domain"/>
    <property type="match status" value="1"/>
</dbReference>
<comment type="similarity">
    <text evidence="2">Belongs to the TonB family.</text>
</comment>
<evidence type="ECO:0000256" key="10">
    <source>
        <dbReference type="SAM" id="SignalP"/>
    </source>
</evidence>
<feature type="domain" description="TonB C-terminal" evidence="11">
    <location>
        <begin position="51"/>
        <end position="141"/>
    </location>
</feature>
<feature type="signal peptide" evidence="10">
    <location>
        <begin position="1"/>
        <end position="22"/>
    </location>
</feature>
<keyword evidence="10" id="KW-0732">Signal</keyword>
<evidence type="ECO:0000256" key="7">
    <source>
        <dbReference type="ARBA" id="ARBA00022927"/>
    </source>
</evidence>
<keyword evidence="4" id="KW-1003">Cell membrane</keyword>
<dbReference type="GO" id="GO:0015891">
    <property type="term" value="P:siderophore transport"/>
    <property type="evidence" value="ECO:0007669"/>
    <property type="project" value="InterPro"/>
</dbReference>
<comment type="caution">
    <text evidence="12">The sequence shown here is derived from an EMBL/GenBank/DDBJ whole genome shotgun (WGS) entry which is preliminary data.</text>
</comment>
<dbReference type="GO" id="GO:0030288">
    <property type="term" value="C:outer membrane-bounded periplasmic space"/>
    <property type="evidence" value="ECO:0007669"/>
    <property type="project" value="InterPro"/>
</dbReference>
<keyword evidence="8" id="KW-1133">Transmembrane helix</keyword>
<keyword evidence="9" id="KW-0472">Membrane</keyword>
<evidence type="ECO:0000259" key="11">
    <source>
        <dbReference type="PROSITE" id="PS52015"/>
    </source>
</evidence>
<dbReference type="InterPro" id="IPR051045">
    <property type="entry name" value="TonB-dependent_transducer"/>
</dbReference>
<evidence type="ECO:0000256" key="8">
    <source>
        <dbReference type="ARBA" id="ARBA00022989"/>
    </source>
</evidence>
<dbReference type="EMBL" id="QKZT01000024">
    <property type="protein sequence ID" value="PZX47576.1"/>
    <property type="molecule type" value="Genomic_DNA"/>
</dbReference>
<dbReference type="InterPro" id="IPR003538">
    <property type="entry name" value="TonB"/>
</dbReference>
<comment type="subcellular location">
    <subcellularLocation>
        <location evidence="1">Cell inner membrane</location>
        <topology evidence="1">Single-pass membrane protein</topology>
        <orientation evidence="1">Periplasmic side</orientation>
    </subcellularLocation>
</comment>
<dbReference type="OrthoDB" id="9812355at2"/>